<feature type="signal peptide" evidence="1">
    <location>
        <begin position="1"/>
        <end position="19"/>
    </location>
</feature>
<evidence type="ECO:0000313" key="3">
    <source>
        <dbReference type="Proteomes" id="UP001608902"/>
    </source>
</evidence>
<reference evidence="2 3" key="1">
    <citation type="submission" date="2024-08" db="EMBL/GenBank/DDBJ databases">
        <title>Gnathostoma spinigerum genome.</title>
        <authorList>
            <person name="Gonzalez-Bertolin B."/>
            <person name="Monzon S."/>
            <person name="Zaballos A."/>
            <person name="Jimenez P."/>
            <person name="Dekumyoy P."/>
            <person name="Varona S."/>
            <person name="Cuesta I."/>
            <person name="Sumanam S."/>
            <person name="Adisakwattana P."/>
            <person name="Gasser R.B."/>
            <person name="Hernandez-Gonzalez A."/>
            <person name="Young N.D."/>
            <person name="Perteguer M.J."/>
        </authorList>
    </citation>
    <scope>NUCLEOTIDE SEQUENCE [LARGE SCALE GENOMIC DNA]</scope>
    <source>
        <strain evidence="2">AL3</strain>
        <tissue evidence="2">Liver</tissue>
    </source>
</reference>
<accession>A0ABD6EF38</accession>
<comment type="caution">
    <text evidence="2">The sequence shown here is derived from an EMBL/GenBank/DDBJ whole genome shotgun (WGS) entry which is preliminary data.</text>
</comment>
<feature type="chain" id="PRO_5044817043" evidence="1">
    <location>
        <begin position="20"/>
        <end position="117"/>
    </location>
</feature>
<dbReference type="Proteomes" id="UP001608902">
    <property type="component" value="Unassembled WGS sequence"/>
</dbReference>
<organism evidence="2 3">
    <name type="scientific">Gnathostoma spinigerum</name>
    <dbReference type="NCBI Taxonomy" id="75299"/>
    <lineage>
        <taxon>Eukaryota</taxon>
        <taxon>Metazoa</taxon>
        <taxon>Ecdysozoa</taxon>
        <taxon>Nematoda</taxon>
        <taxon>Chromadorea</taxon>
        <taxon>Rhabditida</taxon>
        <taxon>Spirurina</taxon>
        <taxon>Gnathostomatomorpha</taxon>
        <taxon>Gnathostomatoidea</taxon>
        <taxon>Gnathostomatidae</taxon>
        <taxon>Gnathostoma</taxon>
    </lineage>
</organism>
<dbReference type="AlphaFoldDB" id="A0ABD6EF38"/>
<evidence type="ECO:0000313" key="2">
    <source>
        <dbReference type="EMBL" id="MFH4978608.1"/>
    </source>
</evidence>
<keyword evidence="1" id="KW-0732">Signal</keyword>
<protein>
    <submittedName>
        <fullName evidence="2">Uncharacterized protein</fullName>
    </submittedName>
</protein>
<name>A0ABD6EF38_9BILA</name>
<dbReference type="EMBL" id="JBGFUD010003338">
    <property type="protein sequence ID" value="MFH4978608.1"/>
    <property type="molecule type" value="Genomic_DNA"/>
</dbReference>
<sequence>MRQQLVFIALLVFMIVAEAAISYRSRYEHPIQRFEETQEVNEFYPIHSRQKRGWLKKLRHKTHRIRHKIKKHWPKKAIPLIKLDSMKIANNRNEHMEKSQWTRGEIWSNHSEFDNQL</sequence>
<proteinExistence type="predicted"/>
<keyword evidence="3" id="KW-1185">Reference proteome</keyword>
<gene>
    <name evidence="2" type="ORF">AB6A40_005317</name>
</gene>
<evidence type="ECO:0000256" key="1">
    <source>
        <dbReference type="SAM" id="SignalP"/>
    </source>
</evidence>